<comment type="caution">
    <text evidence="3">The sequence shown here is derived from an EMBL/GenBank/DDBJ whole genome shotgun (WGS) entry which is preliminary data.</text>
</comment>
<keyword evidence="2" id="KW-0732">Signal</keyword>
<evidence type="ECO:0000256" key="1">
    <source>
        <dbReference type="SAM" id="MobiDB-lite"/>
    </source>
</evidence>
<evidence type="ECO:0000256" key="2">
    <source>
        <dbReference type="SAM" id="SignalP"/>
    </source>
</evidence>
<dbReference type="EMBL" id="JAFCIX010000419">
    <property type="protein sequence ID" value="KAH6590788.1"/>
    <property type="molecule type" value="Genomic_DNA"/>
</dbReference>
<evidence type="ECO:0000313" key="3">
    <source>
        <dbReference type="EMBL" id="KAH6590788.1"/>
    </source>
</evidence>
<proteinExistence type="predicted"/>
<reference evidence="3 4" key="1">
    <citation type="submission" date="2021-02" db="EMBL/GenBank/DDBJ databases">
        <title>Variation within the Batrachochytrium salamandrivorans European outbreak.</title>
        <authorList>
            <person name="Kelly M."/>
            <person name="Pasmans F."/>
            <person name="Shea T.P."/>
            <person name="Munoz J.F."/>
            <person name="Carranza S."/>
            <person name="Cuomo C.A."/>
            <person name="Martel A."/>
        </authorList>
    </citation>
    <scope>NUCLEOTIDE SEQUENCE [LARGE SCALE GENOMIC DNA]</scope>
    <source>
        <strain evidence="3 4">AMFP18/2</strain>
    </source>
</reference>
<protein>
    <submittedName>
        <fullName evidence="3">Uncharacterized protein</fullName>
    </submittedName>
</protein>
<dbReference type="Proteomes" id="UP001648503">
    <property type="component" value="Unassembled WGS sequence"/>
</dbReference>
<feature type="region of interest" description="Disordered" evidence="1">
    <location>
        <begin position="148"/>
        <end position="168"/>
    </location>
</feature>
<organism evidence="3 4">
    <name type="scientific">Batrachochytrium salamandrivorans</name>
    <dbReference type="NCBI Taxonomy" id="1357716"/>
    <lineage>
        <taxon>Eukaryota</taxon>
        <taxon>Fungi</taxon>
        <taxon>Fungi incertae sedis</taxon>
        <taxon>Chytridiomycota</taxon>
        <taxon>Chytridiomycota incertae sedis</taxon>
        <taxon>Chytridiomycetes</taxon>
        <taxon>Rhizophydiales</taxon>
        <taxon>Rhizophydiales incertae sedis</taxon>
        <taxon>Batrachochytrium</taxon>
    </lineage>
</organism>
<sequence>MKLISLAALSFLAITVSAQSPKSTSTQSAEQHQSTVAPILQPYMDTTGENELQSQIDRIHDFHERREHELQDELRELYQKHEEKRTLADNIQVLIKDLEIELLELEKSINESEEGSSEQDKMIAELDSQLLTIEETRAYLESVRQEIDDAAEQHGTTERKLEELNESQ</sequence>
<feature type="chain" id="PRO_5045985752" evidence="2">
    <location>
        <begin position="19"/>
        <end position="168"/>
    </location>
</feature>
<name>A0ABQ8F525_9FUNG</name>
<keyword evidence="4" id="KW-1185">Reference proteome</keyword>
<accession>A0ABQ8F525</accession>
<gene>
    <name evidence="3" type="ORF">BASA50_009166</name>
</gene>
<evidence type="ECO:0000313" key="4">
    <source>
        <dbReference type="Proteomes" id="UP001648503"/>
    </source>
</evidence>
<feature type="signal peptide" evidence="2">
    <location>
        <begin position="1"/>
        <end position="18"/>
    </location>
</feature>